<dbReference type="GeneID" id="17295740"/>
<sequence length="169" mass="18714">MAPKVQDLGVFGDPLNKRDYSLRSRDAYQVLVAAKQRTLYEKSNQQHGRHPDFSGTSSGSNQTAKIYGAAESQMDTGDETPVHCDVVWKPVAQPTKTPIQTPPATQQNKVKPPATQQNKVKPPATQQQEAMIPASKSVQQAAAAREKDNDQNIEFCPPECDPEEDYIYM</sequence>
<feature type="region of interest" description="Disordered" evidence="1">
    <location>
        <begin position="93"/>
        <end position="169"/>
    </location>
</feature>
<feature type="compositionally biased region" description="Polar residues" evidence="1">
    <location>
        <begin position="54"/>
        <end position="64"/>
    </location>
</feature>
<feature type="compositionally biased region" description="Polar residues" evidence="1">
    <location>
        <begin position="94"/>
        <end position="129"/>
    </location>
</feature>
<feature type="compositionally biased region" description="Acidic residues" evidence="1">
    <location>
        <begin position="160"/>
        <end position="169"/>
    </location>
</feature>
<dbReference type="KEGG" id="gtt:GUITHDRAFT_114872"/>
<evidence type="ECO:0000313" key="4">
    <source>
        <dbReference type="Proteomes" id="UP000011087"/>
    </source>
</evidence>
<reference evidence="3" key="3">
    <citation type="submission" date="2015-06" db="UniProtKB">
        <authorList>
            <consortium name="EnsemblProtists"/>
        </authorList>
    </citation>
    <scope>IDENTIFICATION</scope>
</reference>
<dbReference type="HOGENOM" id="CLU_1581502_0_0_1"/>
<reference evidence="4" key="2">
    <citation type="submission" date="2012-11" db="EMBL/GenBank/DDBJ databases">
        <authorList>
            <person name="Kuo A."/>
            <person name="Curtis B.A."/>
            <person name="Tanifuji G."/>
            <person name="Burki F."/>
            <person name="Gruber A."/>
            <person name="Irimia M."/>
            <person name="Maruyama S."/>
            <person name="Arias M.C."/>
            <person name="Ball S.G."/>
            <person name="Gile G.H."/>
            <person name="Hirakawa Y."/>
            <person name="Hopkins J.F."/>
            <person name="Rensing S.A."/>
            <person name="Schmutz J."/>
            <person name="Symeonidi A."/>
            <person name="Elias M."/>
            <person name="Eveleigh R.J."/>
            <person name="Herman E.K."/>
            <person name="Klute M.J."/>
            <person name="Nakayama T."/>
            <person name="Obornik M."/>
            <person name="Reyes-Prieto A."/>
            <person name="Armbrust E.V."/>
            <person name="Aves S.J."/>
            <person name="Beiko R.G."/>
            <person name="Coutinho P."/>
            <person name="Dacks J.B."/>
            <person name="Durnford D.G."/>
            <person name="Fast N.M."/>
            <person name="Green B.R."/>
            <person name="Grisdale C."/>
            <person name="Hempe F."/>
            <person name="Henrissat B."/>
            <person name="Hoppner M.P."/>
            <person name="Ishida K.-I."/>
            <person name="Kim E."/>
            <person name="Koreny L."/>
            <person name="Kroth P.G."/>
            <person name="Liu Y."/>
            <person name="Malik S.-B."/>
            <person name="Maier U.G."/>
            <person name="McRose D."/>
            <person name="Mock T."/>
            <person name="Neilson J.A."/>
            <person name="Onodera N.T."/>
            <person name="Poole A.M."/>
            <person name="Pritham E.J."/>
            <person name="Richards T.A."/>
            <person name="Rocap G."/>
            <person name="Roy S.W."/>
            <person name="Sarai C."/>
            <person name="Schaack S."/>
            <person name="Shirato S."/>
            <person name="Slamovits C.H."/>
            <person name="Spencer D.F."/>
            <person name="Suzuki S."/>
            <person name="Worden A.Z."/>
            <person name="Zauner S."/>
            <person name="Barry K."/>
            <person name="Bell C."/>
            <person name="Bharti A.K."/>
            <person name="Crow J.A."/>
            <person name="Grimwood J."/>
            <person name="Kramer R."/>
            <person name="Lindquist E."/>
            <person name="Lucas S."/>
            <person name="Salamov A."/>
            <person name="McFadden G.I."/>
            <person name="Lane C.E."/>
            <person name="Keeling P.J."/>
            <person name="Gray M.W."/>
            <person name="Grigoriev I.V."/>
            <person name="Archibald J.M."/>
        </authorList>
    </citation>
    <scope>NUCLEOTIDE SEQUENCE</scope>
    <source>
        <strain evidence="4">CCMP2712</strain>
    </source>
</reference>
<evidence type="ECO:0000313" key="3">
    <source>
        <dbReference type="EnsemblProtists" id="EKX38992"/>
    </source>
</evidence>
<dbReference type="EMBL" id="JH993043">
    <property type="protein sequence ID" value="EKX38992.1"/>
    <property type="molecule type" value="Genomic_DNA"/>
</dbReference>
<evidence type="ECO:0000256" key="1">
    <source>
        <dbReference type="SAM" id="MobiDB-lite"/>
    </source>
</evidence>
<dbReference type="RefSeq" id="XP_005825972.1">
    <property type="nucleotide sequence ID" value="XM_005825915.1"/>
</dbReference>
<dbReference type="Proteomes" id="UP000011087">
    <property type="component" value="Unassembled WGS sequence"/>
</dbReference>
<accession>L1ISB7</accession>
<reference evidence="2 4" key="1">
    <citation type="journal article" date="2012" name="Nature">
        <title>Algal genomes reveal evolutionary mosaicism and the fate of nucleomorphs.</title>
        <authorList>
            <consortium name="DOE Joint Genome Institute"/>
            <person name="Curtis B.A."/>
            <person name="Tanifuji G."/>
            <person name="Burki F."/>
            <person name="Gruber A."/>
            <person name="Irimia M."/>
            <person name="Maruyama S."/>
            <person name="Arias M.C."/>
            <person name="Ball S.G."/>
            <person name="Gile G.H."/>
            <person name="Hirakawa Y."/>
            <person name="Hopkins J.F."/>
            <person name="Kuo A."/>
            <person name="Rensing S.A."/>
            <person name="Schmutz J."/>
            <person name="Symeonidi A."/>
            <person name="Elias M."/>
            <person name="Eveleigh R.J."/>
            <person name="Herman E.K."/>
            <person name="Klute M.J."/>
            <person name="Nakayama T."/>
            <person name="Obornik M."/>
            <person name="Reyes-Prieto A."/>
            <person name="Armbrust E.V."/>
            <person name="Aves S.J."/>
            <person name="Beiko R.G."/>
            <person name="Coutinho P."/>
            <person name="Dacks J.B."/>
            <person name="Durnford D.G."/>
            <person name="Fast N.M."/>
            <person name="Green B.R."/>
            <person name="Grisdale C.J."/>
            <person name="Hempel F."/>
            <person name="Henrissat B."/>
            <person name="Hoppner M.P."/>
            <person name="Ishida K."/>
            <person name="Kim E."/>
            <person name="Koreny L."/>
            <person name="Kroth P.G."/>
            <person name="Liu Y."/>
            <person name="Malik S.B."/>
            <person name="Maier U.G."/>
            <person name="McRose D."/>
            <person name="Mock T."/>
            <person name="Neilson J.A."/>
            <person name="Onodera N.T."/>
            <person name="Poole A.M."/>
            <person name="Pritham E.J."/>
            <person name="Richards T.A."/>
            <person name="Rocap G."/>
            <person name="Roy S.W."/>
            <person name="Sarai C."/>
            <person name="Schaack S."/>
            <person name="Shirato S."/>
            <person name="Slamovits C.H."/>
            <person name="Spencer D.F."/>
            <person name="Suzuki S."/>
            <person name="Worden A.Z."/>
            <person name="Zauner S."/>
            <person name="Barry K."/>
            <person name="Bell C."/>
            <person name="Bharti A.K."/>
            <person name="Crow J.A."/>
            <person name="Grimwood J."/>
            <person name="Kramer R."/>
            <person name="Lindquist E."/>
            <person name="Lucas S."/>
            <person name="Salamov A."/>
            <person name="McFadden G.I."/>
            <person name="Lane C.E."/>
            <person name="Keeling P.J."/>
            <person name="Gray M.W."/>
            <person name="Grigoriev I.V."/>
            <person name="Archibald J.M."/>
        </authorList>
    </citation>
    <scope>NUCLEOTIDE SEQUENCE</scope>
    <source>
        <strain evidence="2 4">CCMP2712</strain>
    </source>
</reference>
<dbReference type="PaxDb" id="55529-EKX38992"/>
<organism evidence="2">
    <name type="scientific">Guillardia theta (strain CCMP2712)</name>
    <name type="common">Cryptophyte</name>
    <dbReference type="NCBI Taxonomy" id="905079"/>
    <lineage>
        <taxon>Eukaryota</taxon>
        <taxon>Cryptophyceae</taxon>
        <taxon>Pyrenomonadales</taxon>
        <taxon>Geminigeraceae</taxon>
        <taxon>Guillardia</taxon>
    </lineage>
</organism>
<protein>
    <submittedName>
        <fullName evidence="2 3">Uncharacterized protein</fullName>
    </submittedName>
</protein>
<evidence type="ECO:0000313" key="2">
    <source>
        <dbReference type="EMBL" id="EKX38992.1"/>
    </source>
</evidence>
<dbReference type="AlphaFoldDB" id="L1ISB7"/>
<dbReference type="EnsemblProtists" id="EKX38992">
    <property type="protein sequence ID" value="EKX38992"/>
    <property type="gene ID" value="GUITHDRAFT_114872"/>
</dbReference>
<feature type="region of interest" description="Disordered" evidence="1">
    <location>
        <begin position="39"/>
        <end position="66"/>
    </location>
</feature>
<name>L1ISB7_GUITC</name>
<proteinExistence type="predicted"/>
<keyword evidence="4" id="KW-1185">Reference proteome</keyword>
<gene>
    <name evidence="2" type="ORF">GUITHDRAFT_114872</name>
</gene>